<dbReference type="EMBL" id="JAJTTA010000004">
    <property type="protein sequence ID" value="MCF0042815.1"/>
    <property type="molecule type" value="Genomic_DNA"/>
</dbReference>
<dbReference type="Pfam" id="PF18798">
    <property type="entry name" value="LPD3"/>
    <property type="match status" value="1"/>
</dbReference>
<evidence type="ECO:0000313" key="2">
    <source>
        <dbReference type="EMBL" id="MCF0042815.1"/>
    </source>
</evidence>
<proteinExistence type="predicted"/>
<protein>
    <recommendedName>
        <fullName evidence="1">Large polyvalent protein-associated domain-containing protein</fullName>
    </recommendedName>
</protein>
<organism evidence="2 3">
    <name type="scientific">Dyadobacter fanqingshengii</name>
    <dbReference type="NCBI Taxonomy" id="2906443"/>
    <lineage>
        <taxon>Bacteria</taxon>
        <taxon>Pseudomonadati</taxon>
        <taxon>Bacteroidota</taxon>
        <taxon>Cytophagia</taxon>
        <taxon>Cytophagales</taxon>
        <taxon>Spirosomataceae</taxon>
        <taxon>Dyadobacter</taxon>
    </lineage>
</organism>
<reference evidence="2" key="1">
    <citation type="submission" date="2021-12" db="EMBL/GenBank/DDBJ databases">
        <title>Novel species in genus Dyadobacter.</title>
        <authorList>
            <person name="Ma C."/>
        </authorList>
    </citation>
    <scope>NUCLEOTIDE SEQUENCE</scope>
    <source>
        <strain evidence="2">CY399</strain>
    </source>
</reference>
<evidence type="ECO:0000259" key="1">
    <source>
        <dbReference type="Pfam" id="PF18798"/>
    </source>
</evidence>
<feature type="domain" description="Large polyvalent protein-associated" evidence="1">
    <location>
        <begin position="2"/>
        <end position="111"/>
    </location>
</feature>
<evidence type="ECO:0000313" key="3">
    <source>
        <dbReference type="Proteomes" id="UP001139700"/>
    </source>
</evidence>
<dbReference type="RefSeq" id="WP_234615648.1">
    <property type="nucleotide sequence ID" value="NZ_CP098806.1"/>
</dbReference>
<sequence>MDLKSLRRIAKDRLKDDLVMKGEGIYRQELGAEIKLSMTGVKECINQPFCLYVDKLNLLIKGLEEALATAKHLGYTDYQTHPKPHVLGYHYFETEIGGKTAYFNVQVTVQKQYFLYSITERLHWDPNI</sequence>
<name>A0A9X1TAQ1_9BACT</name>
<dbReference type="AlphaFoldDB" id="A0A9X1TAQ1"/>
<dbReference type="InterPro" id="IPR040824">
    <property type="entry name" value="LPD3"/>
</dbReference>
<gene>
    <name evidence="2" type="ORF">LXM24_22115</name>
</gene>
<accession>A0A9X1TAQ1</accession>
<keyword evidence="3" id="KW-1185">Reference proteome</keyword>
<comment type="caution">
    <text evidence="2">The sequence shown here is derived from an EMBL/GenBank/DDBJ whole genome shotgun (WGS) entry which is preliminary data.</text>
</comment>
<dbReference type="Proteomes" id="UP001139700">
    <property type="component" value="Unassembled WGS sequence"/>
</dbReference>